<dbReference type="SMART" id="SM00673">
    <property type="entry name" value="CARP"/>
    <property type="match status" value="2"/>
</dbReference>
<dbReference type="InterPro" id="IPR017901">
    <property type="entry name" value="C-CAP_CF_C-like"/>
</dbReference>
<dbReference type="Gene3D" id="2.160.20.70">
    <property type="match status" value="1"/>
</dbReference>
<dbReference type="GO" id="GO:0007021">
    <property type="term" value="P:tubulin complex assembly"/>
    <property type="evidence" value="ECO:0007669"/>
    <property type="project" value="TreeGrafter"/>
</dbReference>
<dbReference type="InterPro" id="IPR016098">
    <property type="entry name" value="CAP/MinC_C"/>
</dbReference>
<evidence type="ECO:0000313" key="5">
    <source>
        <dbReference type="RefSeq" id="XP_025063521.1"/>
    </source>
</evidence>
<name>A0A3Q0GUQ6_ALLSI</name>
<dbReference type="PANTHER" id="PTHR15139">
    <property type="entry name" value="TUBULIN FOLDING COFACTOR C"/>
    <property type="match status" value="1"/>
</dbReference>
<dbReference type="Proteomes" id="UP000189705">
    <property type="component" value="Unplaced"/>
</dbReference>
<organism evidence="4 5">
    <name type="scientific">Alligator sinensis</name>
    <name type="common">Chinese alligator</name>
    <dbReference type="NCBI Taxonomy" id="38654"/>
    <lineage>
        <taxon>Eukaryota</taxon>
        <taxon>Metazoa</taxon>
        <taxon>Chordata</taxon>
        <taxon>Craniata</taxon>
        <taxon>Vertebrata</taxon>
        <taxon>Euteleostomi</taxon>
        <taxon>Archelosauria</taxon>
        <taxon>Archosauria</taxon>
        <taxon>Crocodylia</taxon>
        <taxon>Alligatoridae</taxon>
        <taxon>Alligatorinae</taxon>
        <taxon>Alligator</taxon>
    </lineage>
</organism>
<keyword evidence="4" id="KW-1185">Reference proteome</keyword>
<proteinExistence type="inferred from homology"/>
<dbReference type="InterPro" id="IPR027684">
    <property type="entry name" value="TBCC"/>
</dbReference>
<sequence>GPGPPLCGFRGAEGQVLELGPDELRQQDVVLAELCSCRVLLRGNPNTLRVSGCRNCTVLCGPVSTSVMVDGCHGCTLALACQQLRTHATRDTQLYTAVVSRTILEGCASIRLAPYSWTYPGIEADFEASGLDLQHCHCDLVDDFNWLVPDQPSPNWSIIRKDEQVTCWD</sequence>
<evidence type="ECO:0000256" key="1">
    <source>
        <dbReference type="ARBA" id="ARBA00008848"/>
    </source>
</evidence>
<dbReference type="PROSITE" id="PS51329">
    <property type="entry name" value="C_CAP_COFACTOR_C"/>
    <property type="match status" value="1"/>
</dbReference>
<dbReference type="KEGG" id="asn:112550787"/>
<feature type="non-terminal residue" evidence="5">
    <location>
        <position position="1"/>
    </location>
</feature>
<evidence type="ECO:0000313" key="4">
    <source>
        <dbReference type="Proteomes" id="UP000189705"/>
    </source>
</evidence>
<dbReference type="GO" id="GO:0005737">
    <property type="term" value="C:cytoplasm"/>
    <property type="evidence" value="ECO:0007669"/>
    <property type="project" value="TreeGrafter"/>
</dbReference>
<reference evidence="5" key="1">
    <citation type="submission" date="2025-08" db="UniProtKB">
        <authorList>
            <consortium name="RefSeq"/>
        </authorList>
    </citation>
    <scope>IDENTIFICATION</scope>
</reference>
<gene>
    <name evidence="5" type="primary">TBCC</name>
</gene>
<dbReference type="InterPro" id="IPR012945">
    <property type="entry name" value="Tubulin-bd_cofactor_C_dom"/>
</dbReference>
<dbReference type="AlphaFoldDB" id="A0A3Q0GUQ6"/>
<dbReference type="InParanoid" id="A0A3Q0GUQ6"/>
<keyword evidence="2" id="KW-0143">Chaperone</keyword>
<accession>A0A3Q0GUQ6</accession>
<dbReference type="GO" id="GO:0007023">
    <property type="term" value="P:post-chaperonin tubulin folding pathway"/>
    <property type="evidence" value="ECO:0007669"/>
    <property type="project" value="InterPro"/>
</dbReference>
<evidence type="ECO:0000256" key="2">
    <source>
        <dbReference type="ARBA" id="ARBA00023186"/>
    </source>
</evidence>
<dbReference type="InterPro" id="IPR006599">
    <property type="entry name" value="CARP_motif"/>
</dbReference>
<dbReference type="GeneID" id="112550787"/>
<dbReference type="PANTHER" id="PTHR15139:SF0">
    <property type="entry name" value="TUBULIN-SPECIFIC CHAPERONE C"/>
    <property type="match status" value="1"/>
</dbReference>
<comment type="similarity">
    <text evidence="1">Belongs to the TBCC family.</text>
</comment>
<dbReference type="Pfam" id="PF07986">
    <property type="entry name" value="TBCC"/>
    <property type="match status" value="1"/>
</dbReference>
<dbReference type="STRING" id="38654.A0A3Q0GUQ6"/>
<evidence type="ECO:0000259" key="3">
    <source>
        <dbReference type="PROSITE" id="PS51329"/>
    </source>
</evidence>
<protein>
    <submittedName>
        <fullName evidence="5">Tubulin-specific chaperone C</fullName>
    </submittedName>
</protein>
<dbReference type="CTD" id="6903"/>
<dbReference type="RefSeq" id="XP_025063521.1">
    <property type="nucleotide sequence ID" value="XM_025207736.1"/>
</dbReference>
<feature type="domain" description="C-CAP/cofactor C-like" evidence="3">
    <location>
        <begin position="1"/>
        <end position="146"/>
    </location>
</feature>